<dbReference type="EMBL" id="KE345116">
    <property type="protein sequence ID" value="EXB93968.1"/>
    <property type="molecule type" value="Genomic_DNA"/>
</dbReference>
<proteinExistence type="predicted"/>
<keyword evidence="3" id="KW-1185">Reference proteome</keyword>
<evidence type="ECO:0000313" key="3">
    <source>
        <dbReference type="Proteomes" id="UP000030645"/>
    </source>
</evidence>
<evidence type="ECO:0000256" key="1">
    <source>
        <dbReference type="SAM" id="MobiDB-lite"/>
    </source>
</evidence>
<organism evidence="2 3">
    <name type="scientific">Morus notabilis</name>
    <dbReference type="NCBI Taxonomy" id="981085"/>
    <lineage>
        <taxon>Eukaryota</taxon>
        <taxon>Viridiplantae</taxon>
        <taxon>Streptophyta</taxon>
        <taxon>Embryophyta</taxon>
        <taxon>Tracheophyta</taxon>
        <taxon>Spermatophyta</taxon>
        <taxon>Magnoliopsida</taxon>
        <taxon>eudicotyledons</taxon>
        <taxon>Gunneridae</taxon>
        <taxon>Pentapetalae</taxon>
        <taxon>rosids</taxon>
        <taxon>fabids</taxon>
        <taxon>Rosales</taxon>
        <taxon>Moraceae</taxon>
        <taxon>Moreae</taxon>
        <taxon>Morus</taxon>
    </lineage>
</organism>
<sequence length="90" mass="10194">MPNPPLPNTCKNPPLPNTCWPHLQQKSTNHDKREEIGDSRRSFTMVSPDLYNFFSSSSSLSSLTRSEISNVRAEIKNSDEHISFLFNPSS</sequence>
<accession>W9RS30</accession>
<feature type="region of interest" description="Disordered" evidence="1">
    <location>
        <begin position="1"/>
        <end position="36"/>
    </location>
</feature>
<protein>
    <submittedName>
        <fullName evidence="2">Uncharacterized protein</fullName>
    </submittedName>
</protein>
<gene>
    <name evidence="2" type="ORF">L484_015514</name>
</gene>
<dbReference type="AlphaFoldDB" id="W9RS30"/>
<evidence type="ECO:0000313" key="2">
    <source>
        <dbReference type="EMBL" id="EXB93968.1"/>
    </source>
</evidence>
<dbReference type="Proteomes" id="UP000030645">
    <property type="component" value="Unassembled WGS sequence"/>
</dbReference>
<name>W9RS30_9ROSA</name>
<reference evidence="3" key="1">
    <citation type="submission" date="2013-01" db="EMBL/GenBank/DDBJ databases">
        <title>Draft Genome Sequence of a Mulberry Tree, Morus notabilis C.K. Schneid.</title>
        <authorList>
            <person name="He N."/>
            <person name="Zhao S."/>
        </authorList>
    </citation>
    <scope>NUCLEOTIDE SEQUENCE</scope>
</reference>